<gene>
    <name evidence="1" type="ORF">SAMN05421773_11570</name>
</gene>
<name>A0A1I1SBX6_9ACTN</name>
<accession>A0A1I1SBX6</accession>
<sequence length="516" mass="56995">MAVRRIPPEMFRFTWGDWAHLYQAILDAFAAANERLETTLGLDDVRARLRAGGRLTPLTDEELIRALKQLREWNLLDVVQNHAENYRTADEYERRNLQYSLTRQGEAAIAGVRHALEALASTGALQTAVLDAIADRLAELCVLLETPGSADRRIYTTLQELEGHLEALLDNTRTFNSELQRLLRAESADTGTFREVKSATVAYLQEFLTNLDQRARAIAAAAAQVEKNGVSLLHERALAGAELPPVPDGDPVPAWLAHRRARWDGLRAWFLPPEGVPARVEQLHDVARRAIITLLQALDRIHEARRRSSNAAQDFRELARWFALAPGEEDLHRLWHLAFGLASSRHAHLHQPDPELIPSSASWADAPPVEVSALLRTSGRTQQAGRTGKVRPVDALRARRAARARQERAELEAAWSMLGTDGPLPLSRFGELDHTVFERLLDLLGRALAARPDQTGIRRATTGDGRVDILLRPPPATSAPAVLRTGRGWLTGPDYLVEVRVAGSAARPAGDGRAGG</sequence>
<keyword evidence="2" id="KW-1185">Reference proteome</keyword>
<dbReference type="AlphaFoldDB" id="A0A1I1SBX6"/>
<organism evidence="1 2">
    <name type="scientific">Streptomyces aidingensis</name>
    <dbReference type="NCBI Taxonomy" id="910347"/>
    <lineage>
        <taxon>Bacteria</taxon>
        <taxon>Bacillati</taxon>
        <taxon>Actinomycetota</taxon>
        <taxon>Actinomycetes</taxon>
        <taxon>Kitasatosporales</taxon>
        <taxon>Streptomycetaceae</taxon>
        <taxon>Streptomyces</taxon>
    </lineage>
</organism>
<dbReference type="Proteomes" id="UP000199207">
    <property type="component" value="Unassembled WGS sequence"/>
</dbReference>
<dbReference type="Pfam" id="PF09660">
    <property type="entry name" value="DUF2397"/>
    <property type="match status" value="1"/>
</dbReference>
<dbReference type="EMBL" id="FOLM01000015">
    <property type="protein sequence ID" value="SFD43995.1"/>
    <property type="molecule type" value="Genomic_DNA"/>
</dbReference>
<dbReference type="STRING" id="910347.SAMN05421773_11570"/>
<evidence type="ECO:0000313" key="2">
    <source>
        <dbReference type="Proteomes" id="UP000199207"/>
    </source>
</evidence>
<reference evidence="1 2" key="1">
    <citation type="submission" date="2016-10" db="EMBL/GenBank/DDBJ databases">
        <authorList>
            <person name="de Groot N.N."/>
        </authorList>
    </citation>
    <scope>NUCLEOTIDE SEQUENCE [LARGE SCALE GENOMIC DNA]</scope>
    <source>
        <strain evidence="1 2">CGMCC 4.5739</strain>
    </source>
</reference>
<dbReference type="NCBIfam" id="TIGR02677">
    <property type="entry name" value="TIGR02677 family protein"/>
    <property type="match status" value="1"/>
</dbReference>
<dbReference type="InterPro" id="IPR013493">
    <property type="entry name" value="CHP02677"/>
</dbReference>
<proteinExistence type="predicted"/>
<protein>
    <submittedName>
        <fullName evidence="1">TIGR02677 family protein</fullName>
    </submittedName>
</protein>
<evidence type="ECO:0000313" key="1">
    <source>
        <dbReference type="EMBL" id="SFD43995.1"/>
    </source>
</evidence>